<accession>A0A067DYL2</accession>
<organism evidence="3 4">
    <name type="scientific">Citrus sinensis</name>
    <name type="common">Sweet orange</name>
    <name type="synonym">Citrus aurantium var. sinensis</name>
    <dbReference type="NCBI Taxonomy" id="2711"/>
    <lineage>
        <taxon>Eukaryota</taxon>
        <taxon>Viridiplantae</taxon>
        <taxon>Streptophyta</taxon>
        <taxon>Embryophyta</taxon>
        <taxon>Tracheophyta</taxon>
        <taxon>Spermatophyta</taxon>
        <taxon>Magnoliopsida</taxon>
        <taxon>eudicotyledons</taxon>
        <taxon>Gunneridae</taxon>
        <taxon>Pentapetalae</taxon>
        <taxon>rosids</taxon>
        <taxon>malvids</taxon>
        <taxon>Sapindales</taxon>
        <taxon>Rutaceae</taxon>
        <taxon>Aurantioideae</taxon>
        <taxon>Citrus</taxon>
    </lineage>
</organism>
<dbReference type="InterPro" id="IPR008030">
    <property type="entry name" value="NmrA-like"/>
</dbReference>
<dbReference type="GO" id="GO:0050664">
    <property type="term" value="F:oxidoreductase activity, acting on NAD(P)H, oxygen as acceptor"/>
    <property type="evidence" value="ECO:0000318"/>
    <property type="project" value="GO_Central"/>
</dbReference>
<evidence type="ECO:0000259" key="2">
    <source>
        <dbReference type="Pfam" id="PF05368"/>
    </source>
</evidence>
<name>A0A067DYL2_CITSI</name>
<dbReference type="InterPro" id="IPR050608">
    <property type="entry name" value="NmrA-type/Isoflavone_red_sf"/>
</dbReference>
<dbReference type="SUPFAM" id="SSF51735">
    <property type="entry name" value="NAD(P)-binding Rossmann-fold domains"/>
    <property type="match status" value="1"/>
</dbReference>
<evidence type="ECO:0000313" key="3">
    <source>
        <dbReference type="EMBL" id="KDO43666.1"/>
    </source>
</evidence>
<feature type="domain" description="NmrA-like" evidence="2">
    <location>
        <begin position="153"/>
        <end position="227"/>
    </location>
</feature>
<proteinExistence type="inferred from homology"/>
<evidence type="ECO:0000313" key="4">
    <source>
        <dbReference type="Proteomes" id="UP000027120"/>
    </source>
</evidence>
<sequence>MAGKSNVLVIGAIGRIGYHFTRRSIEYGHPKFALIRDSASNFNFSLLRVFHSGVFDYWGLLEDEKSLLEAVKQVDVRFIPSEYGAGVFVKDTDVAAFTINALDDPRTLNKLLHLREISHTFNMESSGELDGTKLYPHLKYTTISDYLDTSVPRGNIYSFNDLVSLWEEKIGKALDRVYVAEDQLLKNIQEKARVLGDQTNFEIEPSFGVEATELYPDVNYTTVDEYLNQFI</sequence>
<dbReference type="GO" id="GO:0009807">
    <property type="term" value="P:lignan biosynthetic process"/>
    <property type="evidence" value="ECO:0000318"/>
    <property type="project" value="GO_Central"/>
</dbReference>
<dbReference type="Proteomes" id="UP000027120">
    <property type="component" value="Unassembled WGS sequence"/>
</dbReference>
<dbReference type="EMBL" id="KK785363">
    <property type="protein sequence ID" value="KDO43666.1"/>
    <property type="molecule type" value="Genomic_DNA"/>
</dbReference>
<dbReference type="PANTHER" id="PTHR43349">
    <property type="entry name" value="PINORESINOL REDUCTASE-RELATED"/>
    <property type="match status" value="1"/>
</dbReference>
<dbReference type="PANTHER" id="PTHR43349:SF35">
    <property type="entry name" value="PHENYLCOUMARAN BENZYLIC ETHER REDUCTASE 1"/>
    <property type="match status" value="1"/>
</dbReference>
<evidence type="ECO:0000256" key="1">
    <source>
        <dbReference type="ARBA" id="ARBA00005725"/>
    </source>
</evidence>
<feature type="domain" description="NmrA-like" evidence="2">
    <location>
        <begin position="4"/>
        <end position="79"/>
    </location>
</feature>
<gene>
    <name evidence="3" type="ORF">CISIN_1g043777mg</name>
</gene>
<comment type="similarity">
    <text evidence="1">Belongs to the NmrA-type oxidoreductase family. Isoflavone reductase subfamily.</text>
</comment>
<dbReference type="Pfam" id="PF05368">
    <property type="entry name" value="NmrA"/>
    <property type="match status" value="2"/>
</dbReference>
<dbReference type="Gene3D" id="3.40.50.720">
    <property type="entry name" value="NAD(P)-binding Rossmann-like Domain"/>
    <property type="match status" value="2"/>
</dbReference>
<dbReference type="STRING" id="2711.A0A067DYL2"/>
<dbReference type="AlphaFoldDB" id="A0A067DYL2"/>
<dbReference type="Gene3D" id="3.90.25.10">
    <property type="entry name" value="UDP-galactose 4-epimerase, domain 1"/>
    <property type="match status" value="2"/>
</dbReference>
<dbReference type="SMR" id="A0A067DYL2"/>
<reference evidence="3 4" key="1">
    <citation type="submission" date="2014-04" db="EMBL/GenBank/DDBJ databases">
        <authorList>
            <consortium name="International Citrus Genome Consortium"/>
            <person name="Gmitter F."/>
            <person name="Chen C."/>
            <person name="Farmerie W."/>
            <person name="Harkins T."/>
            <person name="Desany B."/>
            <person name="Mohiuddin M."/>
            <person name="Kodira C."/>
            <person name="Borodovsky M."/>
            <person name="Lomsadze A."/>
            <person name="Burns P."/>
            <person name="Jenkins J."/>
            <person name="Prochnik S."/>
            <person name="Shu S."/>
            <person name="Chapman J."/>
            <person name="Pitluck S."/>
            <person name="Schmutz J."/>
            <person name="Rokhsar D."/>
        </authorList>
    </citation>
    <scope>NUCLEOTIDE SEQUENCE</scope>
</reference>
<dbReference type="InterPro" id="IPR036291">
    <property type="entry name" value="NAD(P)-bd_dom_sf"/>
</dbReference>
<protein>
    <recommendedName>
        <fullName evidence="2">NmrA-like domain-containing protein</fullName>
    </recommendedName>
</protein>
<keyword evidence="4" id="KW-1185">Reference proteome</keyword>